<dbReference type="InterPro" id="IPR017871">
    <property type="entry name" value="ABC_transporter-like_CS"/>
</dbReference>
<dbReference type="GO" id="GO:0016887">
    <property type="term" value="F:ATP hydrolysis activity"/>
    <property type="evidence" value="ECO:0007669"/>
    <property type="project" value="InterPro"/>
</dbReference>
<name>A0A0E4CS40_9STRE</name>
<evidence type="ECO:0000259" key="5">
    <source>
        <dbReference type="PROSITE" id="PS50893"/>
    </source>
</evidence>
<dbReference type="AlphaFoldDB" id="A0A0E4CS40"/>
<dbReference type="OrthoDB" id="9804819at2"/>
<dbReference type="PANTHER" id="PTHR43335:SF2">
    <property type="entry name" value="ABC TRANSPORTER, ATP-BINDING PROTEIN"/>
    <property type="match status" value="1"/>
</dbReference>
<evidence type="ECO:0000256" key="2">
    <source>
        <dbReference type="ARBA" id="ARBA00022448"/>
    </source>
</evidence>
<keyword evidence="4 6" id="KW-0067">ATP-binding</keyword>
<keyword evidence="7" id="KW-1185">Reference proteome</keyword>
<comment type="similarity">
    <text evidence="1">Belongs to the ABC transporter superfamily.</text>
</comment>
<dbReference type="PROSITE" id="PS50893">
    <property type="entry name" value="ABC_TRANSPORTER_2"/>
    <property type="match status" value="1"/>
</dbReference>
<gene>
    <name evidence="6" type="ORF">BN1356_00460</name>
</gene>
<dbReference type="InterPro" id="IPR027417">
    <property type="entry name" value="P-loop_NTPase"/>
</dbReference>
<accession>A0A0E4CS40</accession>
<dbReference type="PROSITE" id="PS00211">
    <property type="entry name" value="ABC_TRANSPORTER_1"/>
    <property type="match status" value="1"/>
</dbReference>
<dbReference type="PANTHER" id="PTHR43335">
    <property type="entry name" value="ABC TRANSPORTER, ATP-BINDING PROTEIN"/>
    <property type="match status" value="1"/>
</dbReference>
<dbReference type="InterPro" id="IPR003439">
    <property type="entry name" value="ABC_transporter-like_ATP-bd"/>
</dbReference>
<dbReference type="RefSeq" id="WP_093649802.1">
    <property type="nucleotide sequence ID" value="NZ_CTEN01000001.1"/>
</dbReference>
<dbReference type="STRING" id="1608583.BN1356_00460"/>
<dbReference type="Pfam" id="PF00005">
    <property type="entry name" value="ABC_tran"/>
    <property type="match status" value="1"/>
</dbReference>
<evidence type="ECO:0000256" key="3">
    <source>
        <dbReference type="ARBA" id="ARBA00022741"/>
    </source>
</evidence>
<evidence type="ECO:0000313" key="6">
    <source>
        <dbReference type="EMBL" id="CQR24097.1"/>
    </source>
</evidence>
<proteinExistence type="inferred from homology"/>
<dbReference type="GO" id="GO:0005524">
    <property type="term" value="F:ATP binding"/>
    <property type="evidence" value="ECO:0007669"/>
    <property type="project" value="UniProtKB-KW"/>
</dbReference>
<protein>
    <submittedName>
        <fullName evidence="6">ABC transporter ATP-binding protein</fullName>
    </submittedName>
</protein>
<reference evidence="7" key="1">
    <citation type="submission" date="2015-03" db="EMBL/GenBank/DDBJ databases">
        <authorList>
            <person name="Urmite Genomes"/>
        </authorList>
    </citation>
    <scope>NUCLEOTIDE SEQUENCE [LARGE SCALE GENOMIC DNA]</scope>
    <source>
        <strain evidence="7">FF10</strain>
    </source>
</reference>
<dbReference type="InterPro" id="IPR003593">
    <property type="entry name" value="AAA+_ATPase"/>
</dbReference>
<keyword evidence="3" id="KW-0547">Nucleotide-binding</keyword>
<evidence type="ECO:0000313" key="7">
    <source>
        <dbReference type="Proteomes" id="UP000198604"/>
    </source>
</evidence>
<dbReference type="Proteomes" id="UP000198604">
    <property type="component" value="Unassembled WGS sequence"/>
</dbReference>
<keyword evidence="2" id="KW-0813">Transport</keyword>
<dbReference type="Gene3D" id="3.40.50.300">
    <property type="entry name" value="P-loop containing nucleotide triphosphate hydrolases"/>
    <property type="match status" value="1"/>
</dbReference>
<organism evidence="6 7">
    <name type="scientific">Streptococcus varani</name>
    <dbReference type="NCBI Taxonomy" id="1608583"/>
    <lineage>
        <taxon>Bacteria</taxon>
        <taxon>Bacillati</taxon>
        <taxon>Bacillota</taxon>
        <taxon>Bacilli</taxon>
        <taxon>Lactobacillales</taxon>
        <taxon>Streptococcaceae</taxon>
        <taxon>Streptococcus</taxon>
    </lineage>
</organism>
<evidence type="ECO:0000256" key="4">
    <source>
        <dbReference type="ARBA" id="ARBA00022840"/>
    </source>
</evidence>
<dbReference type="EMBL" id="CTEN01000001">
    <property type="protein sequence ID" value="CQR24097.1"/>
    <property type="molecule type" value="Genomic_DNA"/>
</dbReference>
<dbReference type="SUPFAM" id="SSF52540">
    <property type="entry name" value="P-loop containing nucleoside triphosphate hydrolases"/>
    <property type="match status" value="1"/>
</dbReference>
<evidence type="ECO:0000256" key="1">
    <source>
        <dbReference type="ARBA" id="ARBA00005417"/>
    </source>
</evidence>
<dbReference type="SMART" id="SM00382">
    <property type="entry name" value="AAA"/>
    <property type="match status" value="1"/>
</dbReference>
<sequence length="295" mass="33264">MELRLENISKKYGNSQVLKQISFALKPGIYGLLGANGSGKTTLFRVICGLLKPDEGYVLYNQKDIQKQSEAFRTVLGYLPQDFSYYPDFSGLKFMLYIAALKGLNSKLAKKRCLELLDFVGLSEVKNKKISSYSGGMKQRLGIAQTLINDPRVLILDEPTVGLDPKERVKFRKLLSNLSREKIVILSTHIVSDLESVADEILILKDGILQSRGSVFNLLTEIQGQVWECLVSQSEADCLEERFLISNRRNDEGGVIVKIISSQCPIFNAKQVPASLEDLYLYYFREGGQRYDEIN</sequence>
<feature type="domain" description="ABC transporter" evidence="5">
    <location>
        <begin position="3"/>
        <end position="231"/>
    </location>
</feature>
<dbReference type="CDD" id="cd03264">
    <property type="entry name" value="ABC_drug_resistance_like"/>
    <property type="match status" value="1"/>
</dbReference>